<dbReference type="Proteomes" id="UP000276133">
    <property type="component" value="Unassembled WGS sequence"/>
</dbReference>
<dbReference type="OrthoDB" id="6089046at2759"/>
<evidence type="ECO:0000313" key="2">
    <source>
        <dbReference type="EMBL" id="RMZ92920.1"/>
    </source>
</evidence>
<gene>
    <name evidence="2" type="ORF">BpHYR1_013503</name>
</gene>
<protein>
    <submittedName>
        <fullName evidence="2">Uncharacterized protein</fullName>
    </submittedName>
</protein>
<dbReference type="EMBL" id="REGN01014204">
    <property type="protein sequence ID" value="RMZ92920.1"/>
    <property type="molecule type" value="Genomic_DNA"/>
</dbReference>
<keyword evidence="3" id="KW-1185">Reference proteome</keyword>
<feature type="signal peptide" evidence="1">
    <location>
        <begin position="1"/>
        <end position="21"/>
    </location>
</feature>
<evidence type="ECO:0000256" key="1">
    <source>
        <dbReference type="SAM" id="SignalP"/>
    </source>
</evidence>
<reference evidence="2 3" key="1">
    <citation type="journal article" date="2018" name="Sci. Rep.">
        <title>Genomic signatures of local adaptation to the degree of environmental predictability in rotifers.</title>
        <authorList>
            <person name="Franch-Gras L."/>
            <person name="Hahn C."/>
            <person name="Garcia-Roger E.M."/>
            <person name="Carmona M.J."/>
            <person name="Serra M."/>
            <person name="Gomez A."/>
        </authorList>
    </citation>
    <scope>NUCLEOTIDE SEQUENCE [LARGE SCALE GENOMIC DNA]</scope>
    <source>
        <strain evidence="2">HYR1</strain>
    </source>
</reference>
<evidence type="ECO:0000313" key="3">
    <source>
        <dbReference type="Proteomes" id="UP000276133"/>
    </source>
</evidence>
<proteinExistence type="predicted"/>
<sequence length="195" mass="21901">MFRNLAINVFLLIALSMPVWLMPSPAKDHQIEDLFNYLKNADLENLDKNLMDIAVTLKKEKRDASHFCCAVPNRNETYETRTRVVSFNTIASTQHIIGYEQCGNSSSTIKPPTTTPGQLILPTFPTCISKPIYETVTYMAIQYKTETYNVPVVSVGCPEEHVICCEDYTMFNGQCILTSLLGNLQDLINLGIIGK</sequence>
<dbReference type="AlphaFoldDB" id="A0A3M7P273"/>
<accession>A0A3M7P273</accession>
<comment type="caution">
    <text evidence="2">The sequence shown here is derived from an EMBL/GenBank/DDBJ whole genome shotgun (WGS) entry which is preliminary data.</text>
</comment>
<keyword evidence="1" id="KW-0732">Signal</keyword>
<organism evidence="2 3">
    <name type="scientific">Brachionus plicatilis</name>
    <name type="common">Marine rotifer</name>
    <name type="synonym">Brachionus muelleri</name>
    <dbReference type="NCBI Taxonomy" id="10195"/>
    <lineage>
        <taxon>Eukaryota</taxon>
        <taxon>Metazoa</taxon>
        <taxon>Spiralia</taxon>
        <taxon>Gnathifera</taxon>
        <taxon>Rotifera</taxon>
        <taxon>Eurotatoria</taxon>
        <taxon>Monogononta</taxon>
        <taxon>Pseudotrocha</taxon>
        <taxon>Ploima</taxon>
        <taxon>Brachionidae</taxon>
        <taxon>Brachionus</taxon>
    </lineage>
</organism>
<name>A0A3M7P273_BRAPC</name>
<feature type="chain" id="PRO_5018257570" evidence="1">
    <location>
        <begin position="22"/>
        <end position="195"/>
    </location>
</feature>